<dbReference type="EMBL" id="JBJQND010000019">
    <property type="protein sequence ID" value="KAL3831488.1"/>
    <property type="molecule type" value="Genomic_DNA"/>
</dbReference>
<evidence type="ECO:0000313" key="9">
    <source>
        <dbReference type="Proteomes" id="UP001634394"/>
    </source>
</evidence>
<dbReference type="FunFam" id="3.20.20.100:FF:000006">
    <property type="entry name" value="Aldo-keto reductase family 1 member A1"/>
    <property type="match status" value="1"/>
</dbReference>
<feature type="active site" description="Proton donor" evidence="4">
    <location>
        <position position="50"/>
    </location>
</feature>
<dbReference type="Proteomes" id="UP001634394">
    <property type="component" value="Unassembled WGS sequence"/>
</dbReference>
<name>A0ABD3T4C1_SINWO</name>
<feature type="site" description="Lowers pKa of active site Tyr" evidence="6">
    <location>
        <position position="79"/>
    </location>
</feature>
<dbReference type="PRINTS" id="PR00069">
    <property type="entry name" value="ALDKETRDTASE"/>
</dbReference>
<keyword evidence="3" id="KW-0560">Oxidoreductase</keyword>
<comment type="similarity">
    <text evidence="1">Belongs to the aldo/keto reductase family.</text>
</comment>
<proteinExistence type="inferred from homology"/>
<dbReference type="InterPro" id="IPR018170">
    <property type="entry name" value="Aldo/ket_reductase_CS"/>
</dbReference>
<evidence type="ECO:0000256" key="3">
    <source>
        <dbReference type="ARBA" id="ARBA00023002"/>
    </source>
</evidence>
<protein>
    <recommendedName>
        <fullName evidence="7">NADP-dependent oxidoreductase domain-containing protein</fullName>
    </recommendedName>
</protein>
<evidence type="ECO:0000256" key="1">
    <source>
        <dbReference type="ARBA" id="ARBA00007905"/>
    </source>
</evidence>
<dbReference type="Pfam" id="PF00248">
    <property type="entry name" value="Aldo_ket_red"/>
    <property type="match status" value="1"/>
</dbReference>
<evidence type="ECO:0000313" key="8">
    <source>
        <dbReference type="EMBL" id="KAL3831488.1"/>
    </source>
</evidence>
<organism evidence="8 9">
    <name type="scientific">Sinanodonta woodiana</name>
    <name type="common">Chinese pond mussel</name>
    <name type="synonym">Anodonta woodiana</name>
    <dbReference type="NCBI Taxonomy" id="1069815"/>
    <lineage>
        <taxon>Eukaryota</taxon>
        <taxon>Metazoa</taxon>
        <taxon>Spiralia</taxon>
        <taxon>Lophotrochozoa</taxon>
        <taxon>Mollusca</taxon>
        <taxon>Bivalvia</taxon>
        <taxon>Autobranchia</taxon>
        <taxon>Heteroconchia</taxon>
        <taxon>Palaeoheterodonta</taxon>
        <taxon>Unionida</taxon>
        <taxon>Unionoidea</taxon>
        <taxon>Unionidae</taxon>
        <taxon>Unioninae</taxon>
        <taxon>Sinanodonta</taxon>
    </lineage>
</organism>
<dbReference type="PROSITE" id="PS00798">
    <property type="entry name" value="ALDOKETO_REDUCTASE_1"/>
    <property type="match status" value="1"/>
</dbReference>
<dbReference type="AlphaFoldDB" id="A0ABD3T4C1"/>
<dbReference type="PROSITE" id="PS00062">
    <property type="entry name" value="ALDOKETO_REDUCTASE_2"/>
    <property type="match status" value="1"/>
</dbReference>
<dbReference type="PANTHER" id="PTHR11732">
    <property type="entry name" value="ALDO/KETO REDUCTASE"/>
    <property type="match status" value="1"/>
</dbReference>
<dbReference type="PROSITE" id="PS00063">
    <property type="entry name" value="ALDOKETO_REDUCTASE_3"/>
    <property type="match status" value="1"/>
</dbReference>
<accession>A0ABD3T4C1</accession>
<evidence type="ECO:0000259" key="7">
    <source>
        <dbReference type="Pfam" id="PF00248"/>
    </source>
</evidence>
<keyword evidence="9" id="KW-1185">Reference proteome</keyword>
<reference evidence="8 9" key="1">
    <citation type="submission" date="2024-11" db="EMBL/GenBank/DDBJ databases">
        <title>Chromosome-level genome assembly of the freshwater bivalve Anodonta woodiana.</title>
        <authorList>
            <person name="Chen X."/>
        </authorList>
    </citation>
    <scope>NUCLEOTIDE SEQUENCE [LARGE SCALE GENOMIC DNA]</scope>
    <source>
        <strain evidence="8">MN2024</strain>
        <tissue evidence="8">Gills</tissue>
    </source>
</reference>
<dbReference type="InterPro" id="IPR036812">
    <property type="entry name" value="NAD(P)_OxRdtase_dom_sf"/>
</dbReference>
<evidence type="ECO:0000256" key="6">
    <source>
        <dbReference type="PIRSR" id="PIRSR000097-3"/>
    </source>
</evidence>
<sequence>METPTFTLSNGVKMPVIGLGTWQSPVEKVKDAVRISLDLGYRAIDTAWSYKNEVAIGEALEEYFESGDLKREDVFITTKLPWHHMNPKDVQSSLEDSLKNLRLEYVDLYLIHTPCSLKNRGDGDLLPRDENGKLDLDHTDLVQTWSAMEALVDQGKTRSIGLSNFNSAQIERILENSNIKPVMNQVECHAYMQQKDLQKFCESRGIKLTSYASLGSPGRPESLKDEDHKVLLEDQVIYEIAEKYNKTPAQVLLRNLVQRGIFVIPKSVTSSRIEENFKIFDFQLTDEDMKAVAALDQKTRMFALHVMTEHPEYPYRIPF</sequence>
<dbReference type="GO" id="GO:0016491">
    <property type="term" value="F:oxidoreductase activity"/>
    <property type="evidence" value="ECO:0007669"/>
    <property type="project" value="UniProtKB-KW"/>
</dbReference>
<evidence type="ECO:0000256" key="4">
    <source>
        <dbReference type="PIRSR" id="PIRSR000097-1"/>
    </source>
</evidence>
<dbReference type="PIRSF" id="PIRSF000097">
    <property type="entry name" value="AKR"/>
    <property type="match status" value="1"/>
</dbReference>
<feature type="domain" description="NADP-dependent oxidoreductase" evidence="7">
    <location>
        <begin position="17"/>
        <end position="296"/>
    </location>
</feature>
<comment type="caution">
    <text evidence="8">The sequence shown here is derived from an EMBL/GenBank/DDBJ whole genome shotgun (WGS) entry which is preliminary data.</text>
</comment>
<keyword evidence="2" id="KW-0521">NADP</keyword>
<feature type="binding site" evidence="5">
    <location>
        <position position="112"/>
    </location>
    <ligand>
        <name>substrate</name>
    </ligand>
</feature>
<dbReference type="Gene3D" id="3.20.20.100">
    <property type="entry name" value="NADP-dependent oxidoreductase domain"/>
    <property type="match status" value="1"/>
</dbReference>
<dbReference type="InterPro" id="IPR020471">
    <property type="entry name" value="AKR"/>
</dbReference>
<dbReference type="SUPFAM" id="SSF51430">
    <property type="entry name" value="NAD(P)-linked oxidoreductase"/>
    <property type="match status" value="1"/>
</dbReference>
<gene>
    <name evidence="8" type="ORF">ACJMK2_023229</name>
</gene>
<evidence type="ECO:0000256" key="5">
    <source>
        <dbReference type="PIRSR" id="PIRSR000097-2"/>
    </source>
</evidence>
<evidence type="ECO:0000256" key="2">
    <source>
        <dbReference type="ARBA" id="ARBA00022857"/>
    </source>
</evidence>
<dbReference type="InterPro" id="IPR023210">
    <property type="entry name" value="NADP_OxRdtase_dom"/>
</dbReference>